<dbReference type="EMBL" id="WBMT01000035">
    <property type="protein sequence ID" value="KAB2339507.1"/>
    <property type="molecule type" value="Genomic_DNA"/>
</dbReference>
<reference evidence="1 2" key="1">
    <citation type="submission" date="2019-09" db="EMBL/GenBank/DDBJ databases">
        <title>Actinomadura physcomitrii sp. nov., a novel actinomycete isolated from moss [Physcomitrium sphaericum (Ludw) Fuernr].</title>
        <authorList>
            <person name="Zhuang X."/>
            <person name="Liu C."/>
        </authorList>
    </citation>
    <scope>NUCLEOTIDE SEQUENCE [LARGE SCALE GENOMIC DNA]</scope>
    <source>
        <strain evidence="1 2">HMC1</strain>
    </source>
</reference>
<organism evidence="1 2">
    <name type="scientific">Actinomadura rudentiformis</name>
    <dbReference type="NCBI Taxonomy" id="359158"/>
    <lineage>
        <taxon>Bacteria</taxon>
        <taxon>Bacillati</taxon>
        <taxon>Actinomycetota</taxon>
        <taxon>Actinomycetes</taxon>
        <taxon>Streptosporangiales</taxon>
        <taxon>Thermomonosporaceae</taxon>
        <taxon>Actinomadura</taxon>
    </lineage>
</organism>
<protein>
    <submittedName>
        <fullName evidence="1">Uncharacterized protein</fullName>
    </submittedName>
</protein>
<dbReference type="Proteomes" id="UP000468735">
    <property type="component" value="Unassembled WGS sequence"/>
</dbReference>
<sequence>MEVSMFGTPIEVSGPLRAPRNMLSEQTYGDHASIHDETTAQRLGVAGAAIEGPTHFSQFDPLLAMVWGRRWFETGCLSAHFQAICTEGEETRALVTMDGPAPSRAHVRTEKTDGTVVLSGTATLGPDAGPTALDERLAKNRAPTADPVIHAGWTPGRKGAKPEHVRMAADTHMGDLYPFTLRQKLASMTEPSSWYESADTPWGRPIVPFEMVSVLAMATFGESGLTKAEPSVGLFLDLEIRMLAGPVFVDEPYILEREVVALGESRRTESAWIRTTITAETDGTPVAEVLLHQGVFKESYPHYPAGR</sequence>
<keyword evidence="2" id="KW-1185">Reference proteome</keyword>
<evidence type="ECO:0000313" key="1">
    <source>
        <dbReference type="EMBL" id="KAB2339507.1"/>
    </source>
</evidence>
<comment type="caution">
    <text evidence="1">The sequence shown here is derived from an EMBL/GenBank/DDBJ whole genome shotgun (WGS) entry which is preliminary data.</text>
</comment>
<accession>A0A6H9YK90</accession>
<dbReference type="AlphaFoldDB" id="A0A6H9YK90"/>
<dbReference type="OrthoDB" id="8834965at2"/>
<evidence type="ECO:0000313" key="2">
    <source>
        <dbReference type="Proteomes" id="UP000468735"/>
    </source>
</evidence>
<dbReference type="SUPFAM" id="SSF54637">
    <property type="entry name" value="Thioesterase/thiol ester dehydrase-isomerase"/>
    <property type="match status" value="2"/>
</dbReference>
<gene>
    <name evidence="1" type="ORF">F8566_48050</name>
</gene>
<proteinExistence type="predicted"/>
<dbReference type="InterPro" id="IPR029069">
    <property type="entry name" value="HotDog_dom_sf"/>
</dbReference>
<name>A0A6H9YK90_9ACTN</name>